<dbReference type="AlphaFoldDB" id="A0A2P4XNU2"/>
<evidence type="ECO:0000256" key="1">
    <source>
        <dbReference type="SAM" id="MobiDB-lite"/>
    </source>
</evidence>
<feature type="region of interest" description="Disordered" evidence="1">
    <location>
        <begin position="325"/>
        <end position="354"/>
    </location>
</feature>
<reference evidence="2 3" key="1">
    <citation type="journal article" date="2017" name="Genome Biol. Evol.">
        <title>Phytophthora megakarya and P. palmivora, closely related causal agents of cacao black pod rot, underwent increases in genome sizes and gene numbers by different mechanisms.</title>
        <authorList>
            <person name="Ali S.S."/>
            <person name="Shao J."/>
            <person name="Lary D.J."/>
            <person name="Kronmiller B."/>
            <person name="Shen D."/>
            <person name="Strem M.D."/>
            <person name="Amoako-Attah I."/>
            <person name="Akrofi A.Y."/>
            <person name="Begoude B.A."/>
            <person name="Ten Hoopen G.M."/>
            <person name="Coulibaly K."/>
            <person name="Kebe B.I."/>
            <person name="Melnick R.L."/>
            <person name="Guiltinan M.J."/>
            <person name="Tyler B.M."/>
            <person name="Meinhardt L.W."/>
            <person name="Bailey B.A."/>
        </authorList>
    </citation>
    <scope>NUCLEOTIDE SEQUENCE [LARGE SCALE GENOMIC DNA]</scope>
    <source>
        <strain evidence="3">sbr112.9</strain>
    </source>
</reference>
<dbReference type="EMBL" id="NCKW01009460">
    <property type="protein sequence ID" value="POM67218.1"/>
    <property type="molecule type" value="Genomic_DNA"/>
</dbReference>
<feature type="compositionally biased region" description="Basic and acidic residues" evidence="1">
    <location>
        <begin position="333"/>
        <end position="354"/>
    </location>
</feature>
<feature type="compositionally biased region" description="Polar residues" evidence="1">
    <location>
        <begin position="28"/>
        <end position="44"/>
    </location>
</feature>
<dbReference type="Proteomes" id="UP000237271">
    <property type="component" value="Unassembled WGS sequence"/>
</dbReference>
<dbReference type="PANTHER" id="PTHR34415:SF1">
    <property type="entry name" value="INTEGRASE CATALYTIC DOMAIN-CONTAINING PROTEIN"/>
    <property type="match status" value="1"/>
</dbReference>
<feature type="region of interest" description="Disordered" evidence="1">
    <location>
        <begin position="1"/>
        <end position="110"/>
    </location>
</feature>
<dbReference type="OrthoDB" id="69592at2759"/>
<organism evidence="2 3">
    <name type="scientific">Phytophthora palmivora</name>
    <dbReference type="NCBI Taxonomy" id="4796"/>
    <lineage>
        <taxon>Eukaryota</taxon>
        <taxon>Sar</taxon>
        <taxon>Stramenopiles</taxon>
        <taxon>Oomycota</taxon>
        <taxon>Peronosporomycetes</taxon>
        <taxon>Peronosporales</taxon>
        <taxon>Peronosporaceae</taxon>
        <taxon>Phytophthora</taxon>
    </lineage>
</organism>
<dbReference type="PANTHER" id="PTHR34415">
    <property type="entry name" value="INTEGRASE CATALYTIC DOMAIN-CONTAINING PROTEIN"/>
    <property type="match status" value="1"/>
</dbReference>
<accession>A0A2P4XNU2</accession>
<gene>
    <name evidence="2" type="ORF">PHPALM_16821</name>
</gene>
<evidence type="ECO:0000313" key="2">
    <source>
        <dbReference type="EMBL" id="POM67218.1"/>
    </source>
</evidence>
<proteinExistence type="predicted"/>
<keyword evidence="3" id="KW-1185">Reference proteome</keyword>
<name>A0A2P4XNU2_9STRA</name>
<feature type="compositionally biased region" description="Acidic residues" evidence="1">
    <location>
        <begin position="70"/>
        <end position="98"/>
    </location>
</feature>
<feature type="compositionally biased region" description="Pro residues" evidence="1">
    <location>
        <begin position="1"/>
        <end position="11"/>
    </location>
</feature>
<feature type="compositionally biased region" description="Low complexity" evidence="1">
    <location>
        <begin position="16"/>
        <end position="27"/>
    </location>
</feature>
<protein>
    <submittedName>
        <fullName evidence="2">Uncharacterized protein</fullName>
    </submittedName>
</protein>
<sequence>MLGQLPRPPSPSQEFASSEAPLASSPSGTDALTSVLYSCPSEGSQAVHIQLAQDTELEQSTQREDANDASGEEDVDEPDDSDDEDWSGSDDIEADDVVTGESAGSEAEEEDISINLYDVNLQQQVAGLISADKCKRRCLEGKTKELEWLTCSLGQMTKAEKTTCILTLIGVLMQTDTASRRRGTGEREKFHFFLPNIATKEHGNKLNKNASTIDAVWLVRWFKEFASEVGEVVPVRVRMQKTKDGVVKKYYSREDYTLLPPTFTWDVLYDEMHKYVAKCLSVNEPARTTFRKLLSIHFPTIKIRSAQSNVCNLCSIYETRMRHGATAEQTEEPGQHTESARRMRREYKKDKGDVHEEGDISKDLAVIVMDFSQNLTVPSVTSTPSQWYFCSLLAVNVFGIFYENQGTQTNYVYDEFASGKGSDQINSMLQHFIRTVLLPAGKKRLIVYADNCSG</sequence>
<comment type="caution">
    <text evidence="2">The sequence shown here is derived from an EMBL/GenBank/DDBJ whole genome shotgun (WGS) entry which is preliminary data.</text>
</comment>
<evidence type="ECO:0000313" key="3">
    <source>
        <dbReference type="Proteomes" id="UP000237271"/>
    </source>
</evidence>